<evidence type="ECO:0000313" key="2">
    <source>
        <dbReference type="EMBL" id="NEM99184.1"/>
    </source>
</evidence>
<accession>A0A6B3M062</accession>
<protein>
    <submittedName>
        <fullName evidence="2">Type IX secretion system membrane protein PorP/SprF</fullName>
    </submittedName>
</protein>
<dbReference type="AlphaFoldDB" id="A0A6B3M062"/>
<gene>
    <name evidence="2" type="ORF">GXP69_15905</name>
</gene>
<dbReference type="InterPro" id="IPR019861">
    <property type="entry name" value="PorP/SprF_Bacteroidetes"/>
</dbReference>
<keyword evidence="1" id="KW-0732">Signal</keyword>
<dbReference type="Pfam" id="PF11751">
    <property type="entry name" value="PorP_SprF"/>
    <property type="match status" value="1"/>
</dbReference>
<reference evidence="2 3" key="1">
    <citation type="submission" date="2020-02" db="EMBL/GenBank/DDBJ databases">
        <authorList>
            <person name="Kim M.K."/>
        </authorList>
    </citation>
    <scope>NUCLEOTIDE SEQUENCE [LARGE SCALE GENOMIC DNA]</scope>
    <source>
        <strain evidence="2 3">BT327</strain>
    </source>
</reference>
<dbReference type="RefSeq" id="WP_163916117.1">
    <property type="nucleotide sequence ID" value="NZ_JAAGWD010000007.1"/>
</dbReference>
<proteinExistence type="predicted"/>
<organism evidence="2 3">
    <name type="scientific">Pontibacter burrus</name>
    <dbReference type="NCBI Taxonomy" id="2704466"/>
    <lineage>
        <taxon>Bacteria</taxon>
        <taxon>Pseudomonadati</taxon>
        <taxon>Bacteroidota</taxon>
        <taxon>Cytophagia</taxon>
        <taxon>Cytophagales</taxon>
        <taxon>Hymenobacteraceae</taxon>
        <taxon>Pontibacter</taxon>
    </lineage>
</organism>
<evidence type="ECO:0000313" key="3">
    <source>
        <dbReference type="Proteomes" id="UP000474777"/>
    </source>
</evidence>
<comment type="caution">
    <text evidence="2">The sequence shown here is derived from an EMBL/GenBank/DDBJ whole genome shotgun (WGS) entry which is preliminary data.</text>
</comment>
<dbReference type="Proteomes" id="UP000474777">
    <property type="component" value="Unassembled WGS sequence"/>
</dbReference>
<feature type="signal peptide" evidence="1">
    <location>
        <begin position="1"/>
        <end position="19"/>
    </location>
</feature>
<keyword evidence="3" id="KW-1185">Reference proteome</keyword>
<name>A0A6B3M062_9BACT</name>
<dbReference type="EMBL" id="JAAGWD010000007">
    <property type="protein sequence ID" value="NEM99184.1"/>
    <property type="molecule type" value="Genomic_DNA"/>
</dbReference>
<feature type="chain" id="PRO_5025467356" evidence="1">
    <location>
        <begin position="20"/>
        <end position="322"/>
    </location>
</feature>
<dbReference type="NCBIfam" id="TIGR03519">
    <property type="entry name" value="T9SS_PorP_fam"/>
    <property type="match status" value="1"/>
</dbReference>
<sequence length="322" mass="35692">MRVTILVVLLTIVSFSAAGQNRKAIGNFSQLKLYYNPSLTAFDGSQINTLYRNQWTGFEDAPRTIALAAEFKLADLKRKNAYQLNSNGSSQTAGQHGIGLLLLRDLFGPFSETQVNFNYSSAISLSQNLELRWGAGLNYTSLALDGNKLTLDNQSDPRFTDLLNRNSRSGKLDLGVGLALSSRSFYVSYAMQDITEGKVFKTGDDFINELYARKHIGMAGLRTNVSDNLAFVLNGLYQYDAVSESTVEAQLKGVYHDSFWLGAGYRNKLAFTATAGLRVNNLLVSYLYENPVAEATTIDKPTNEIVVAYRLNLQKEEGQVKR</sequence>
<evidence type="ECO:0000256" key="1">
    <source>
        <dbReference type="SAM" id="SignalP"/>
    </source>
</evidence>